<dbReference type="Gene3D" id="3.40.50.2000">
    <property type="entry name" value="Glycogen Phosphorylase B"/>
    <property type="match status" value="2"/>
</dbReference>
<keyword evidence="2" id="KW-0808">Transferase</keyword>
<dbReference type="EMBL" id="QREI01000004">
    <property type="protein sequence ID" value="REE24465.1"/>
    <property type="molecule type" value="Genomic_DNA"/>
</dbReference>
<dbReference type="CDD" id="cd03801">
    <property type="entry name" value="GT4_PimA-like"/>
    <property type="match status" value="1"/>
</dbReference>
<sequence>MNKHIALILSQPPGYSETFFKSKIKGLQDAGHQVSLFVYKDDPRFTDCKVLPMPKVYANPIRHFFATLGVVLGLLPYYERVIRYMKLELKAERELKQIFKYIYINATILKTDAAWLHFGFATLALQSEHVAKAIDAKMAVSLRGFDIDVYPMKHLNCYARLWQNVDKVHAISKHTLQQGYYHGLPKNTSVQIITPAVKLVNSELLINRGQKALQIITVGRLHWMKGYIDVLEALAILKHQNNNFHYQIIGIGPEEEALKFAIHQLGLQQHVTLLGKQSNEAVFKYIEKSEVYLQYSHSEGFCNAVLEAQALGKLCIVSDGGGLPENIIDGETGWVVPKRQPRLLAETLERVIALDDAIKSQFSERAIARVQHEFTLQQQQAKFVEFYN</sequence>
<protein>
    <submittedName>
        <fullName evidence="2">Colanic acid/amylovoran biosynthesis glycosyltransferase</fullName>
    </submittedName>
</protein>
<gene>
    <name evidence="2" type="ORF">DFQ09_104236</name>
</gene>
<dbReference type="PANTHER" id="PTHR12526:SF630">
    <property type="entry name" value="GLYCOSYLTRANSFERASE"/>
    <property type="match status" value="1"/>
</dbReference>
<dbReference type="InterPro" id="IPR001296">
    <property type="entry name" value="Glyco_trans_1"/>
</dbReference>
<name>A0A3D9MWV3_9FLAO</name>
<dbReference type="RefSeq" id="WP_115810143.1">
    <property type="nucleotide sequence ID" value="NZ_QREI01000004.1"/>
</dbReference>
<dbReference type="AlphaFoldDB" id="A0A3D9MWV3"/>
<dbReference type="SUPFAM" id="SSF53756">
    <property type="entry name" value="UDP-Glycosyltransferase/glycogen phosphorylase"/>
    <property type="match status" value="1"/>
</dbReference>
<dbReference type="GO" id="GO:0016757">
    <property type="term" value="F:glycosyltransferase activity"/>
    <property type="evidence" value="ECO:0007669"/>
    <property type="project" value="InterPro"/>
</dbReference>
<proteinExistence type="predicted"/>
<feature type="domain" description="Glycosyl transferase family 1" evidence="1">
    <location>
        <begin position="210"/>
        <end position="366"/>
    </location>
</feature>
<dbReference type="PANTHER" id="PTHR12526">
    <property type="entry name" value="GLYCOSYLTRANSFERASE"/>
    <property type="match status" value="1"/>
</dbReference>
<dbReference type="Proteomes" id="UP000256919">
    <property type="component" value="Unassembled WGS sequence"/>
</dbReference>
<dbReference type="OrthoDB" id="832722at2"/>
<keyword evidence="3" id="KW-1185">Reference proteome</keyword>
<dbReference type="Pfam" id="PF00534">
    <property type="entry name" value="Glycos_transf_1"/>
    <property type="match status" value="1"/>
</dbReference>
<evidence type="ECO:0000313" key="3">
    <source>
        <dbReference type="Proteomes" id="UP000256919"/>
    </source>
</evidence>
<organism evidence="2 3">
    <name type="scientific">Winogradskyella pacifica</name>
    <dbReference type="NCBI Taxonomy" id="664642"/>
    <lineage>
        <taxon>Bacteria</taxon>
        <taxon>Pseudomonadati</taxon>
        <taxon>Bacteroidota</taxon>
        <taxon>Flavobacteriia</taxon>
        <taxon>Flavobacteriales</taxon>
        <taxon>Flavobacteriaceae</taxon>
        <taxon>Winogradskyella</taxon>
    </lineage>
</organism>
<accession>A0A3D9MWV3</accession>
<evidence type="ECO:0000259" key="1">
    <source>
        <dbReference type="Pfam" id="PF00534"/>
    </source>
</evidence>
<comment type="caution">
    <text evidence="2">The sequence shown here is derived from an EMBL/GenBank/DDBJ whole genome shotgun (WGS) entry which is preliminary data.</text>
</comment>
<reference evidence="2 3" key="1">
    <citation type="submission" date="2018-07" db="EMBL/GenBank/DDBJ databases">
        <title>Genomic Encyclopedia of Type Strains, Phase III (KMG-III): the genomes of soil and plant-associated and newly described type strains.</title>
        <authorList>
            <person name="Whitman W."/>
        </authorList>
    </citation>
    <scope>NUCLEOTIDE SEQUENCE [LARGE SCALE GENOMIC DNA]</scope>
    <source>
        <strain evidence="2 3">CECT 7948</strain>
    </source>
</reference>
<evidence type="ECO:0000313" key="2">
    <source>
        <dbReference type="EMBL" id="REE24465.1"/>
    </source>
</evidence>